<organism evidence="4 5">
    <name type="scientific">Psychromarinibacter sediminicola</name>
    <dbReference type="NCBI Taxonomy" id="3033385"/>
    <lineage>
        <taxon>Bacteria</taxon>
        <taxon>Pseudomonadati</taxon>
        <taxon>Pseudomonadota</taxon>
        <taxon>Alphaproteobacteria</taxon>
        <taxon>Rhodobacterales</taxon>
        <taxon>Paracoccaceae</taxon>
        <taxon>Psychromarinibacter</taxon>
    </lineage>
</organism>
<dbReference type="AlphaFoldDB" id="A0AAE3NZK1"/>
<evidence type="ECO:0000256" key="1">
    <source>
        <dbReference type="ARBA" id="ARBA00022679"/>
    </source>
</evidence>
<gene>
    <name evidence="4" type="ORF">P1J78_24230</name>
</gene>
<dbReference type="PANTHER" id="PTHR46401:SF2">
    <property type="entry name" value="GLYCOSYLTRANSFERASE WBBK-RELATED"/>
    <property type="match status" value="1"/>
</dbReference>
<dbReference type="GO" id="GO:0009103">
    <property type="term" value="P:lipopolysaccharide biosynthetic process"/>
    <property type="evidence" value="ECO:0007669"/>
    <property type="project" value="TreeGrafter"/>
</dbReference>
<dbReference type="InterPro" id="IPR001296">
    <property type="entry name" value="Glyco_trans_1"/>
</dbReference>
<dbReference type="Pfam" id="PF00534">
    <property type="entry name" value="Glycos_transf_1"/>
    <property type="match status" value="1"/>
</dbReference>
<dbReference type="PANTHER" id="PTHR46401">
    <property type="entry name" value="GLYCOSYLTRANSFERASE WBBK-RELATED"/>
    <property type="match status" value="1"/>
</dbReference>
<dbReference type="Gene3D" id="3.40.50.2000">
    <property type="entry name" value="Glycogen Phosphorylase B"/>
    <property type="match status" value="2"/>
</dbReference>
<dbReference type="GO" id="GO:0016757">
    <property type="term" value="F:glycosyltransferase activity"/>
    <property type="evidence" value="ECO:0007669"/>
    <property type="project" value="UniProtKB-KW"/>
</dbReference>
<dbReference type="SUPFAM" id="SSF53756">
    <property type="entry name" value="UDP-Glycosyltransferase/glycogen phosphorylase"/>
    <property type="match status" value="1"/>
</dbReference>
<protein>
    <submittedName>
        <fullName evidence="4">Glycosyltransferase</fullName>
        <ecNumber evidence="4">2.4.-.-</ecNumber>
    </submittedName>
</protein>
<dbReference type="InterPro" id="IPR022623">
    <property type="entry name" value="Glyco_trans_4"/>
</dbReference>
<evidence type="ECO:0000259" key="3">
    <source>
        <dbReference type="Pfam" id="PF12000"/>
    </source>
</evidence>
<accession>A0AAE3NZK1</accession>
<dbReference type="Proteomes" id="UP001220964">
    <property type="component" value="Unassembled WGS sequence"/>
</dbReference>
<keyword evidence="5" id="KW-1185">Reference proteome</keyword>
<dbReference type="RefSeq" id="WP_275569934.1">
    <property type="nucleotide sequence ID" value="NZ_JARGYC010000144.1"/>
</dbReference>
<feature type="domain" description="Glycosyl transferase family 4" evidence="3">
    <location>
        <begin position="25"/>
        <end position="188"/>
    </location>
</feature>
<proteinExistence type="predicted"/>
<dbReference type="EMBL" id="JARGYC010000144">
    <property type="protein sequence ID" value="MDF0603825.1"/>
    <property type="molecule type" value="Genomic_DNA"/>
</dbReference>
<keyword evidence="1 4" id="KW-0808">Transferase</keyword>
<reference evidence="4" key="1">
    <citation type="submission" date="2023-03" db="EMBL/GenBank/DDBJ databases">
        <title>Multiphase analysis and comparison of six strains from genera Psychromarinibacter, Lutimaribacter, and Maritimibacter, including a novel species: Psychromarinibacter sediminicola sp. nov.</title>
        <authorList>
            <person name="Wang Y.-H."/>
            <person name="Ye M.-Q."/>
            <person name="Du Z.-J."/>
        </authorList>
    </citation>
    <scope>NUCLEOTIDE SEQUENCE</scope>
    <source>
        <strain evidence="4">C21-152</strain>
    </source>
</reference>
<name>A0AAE3NZK1_9RHOB</name>
<comment type="caution">
    <text evidence="4">The sequence shown here is derived from an EMBL/GenBank/DDBJ whole genome shotgun (WGS) entry which is preliminary data.</text>
</comment>
<sequence length="399" mass="44110">MRILLVHRNFPGQFRYLAPALVKAGHQVGVLTWEGNTNPQPLPTARYRHRMVAAEGLGGTYAQYADLGATVARAADQLRRRGNEPDVIFGTISWGETLFLREVWPDARHLGYAEFLYGTRGRDTGFDPEFSRHDLPTRLRTLARRAHLMMAALDADGLLCPTRWQASTFPDDLQSKISVIHDGVDTARIAPDPGASYQVPNGPLLRAGDEVLTFVNRNLEPYRGYHILMRALPKVLAARPEAQVVIVGAHGVGYGPGPGEGKSWHRVFLDEVKDRLDLSRVHFVGRVPYADFLNILQVSRAHVYLSYPFVLSWSMLEAMSVGACVVGSDTPPVAEVIEDGVTGHLVDFFDVDGWAEKLTSVLADPAAQRPIRAAARQHIVDNYDLASVCLPQLMEFVTG</sequence>
<evidence type="ECO:0000259" key="2">
    <source>
        <dbReference type="Pfam" id="PF00534"/>
    </source>
</evidence>
<dbReference type="Pfam" id="PF12000">
    <property type="entry name" value="Glyco_trans_4_3"/>
    <property type="match status" value="1"/>
</dbReference>
<evidence type="ECO:0000313" key="5">
    <source>
        <dbReference type="Proteomes" id="UP001220964"/>
    </source>
</evidence>
<keyword evidence="4" id="KW-0328">Glycosyltransferase</keyword>
<evidence type="ECO:0000313" key="4">
    <source>
        <dbReference type="EMBL" id="MDF0603825.1"/>
    </source>
</evidence>
<dbReference type="EC" id="2.4.-.-" evidence="4"/>
<feature type="domain" description="Glycosyl transferase family 1" evidence="2">
    <location>
        <begin position="207"/>
        <end position="377"/>
    </location>
</feature>